<sequence>MLKAQRPLLYELRIRAFSTISGAILLTESGALHDFNEHFIEALIGKRKKEALKDIVVCCSSSASAQNNHSSVTWQINDLAISLQKMEPLENVSIGSSHSSVSEIYSSMPST</sequence>
<reference evidence="1 2" key="2">
    <citation type="submission" date="2018-11" db="EMBL/GenBank/DDBJ databases">
        <authorList>
            <consortium name="Pathogen Informatics"/>
        </authorList>
    </citation>
    <scope>NUCLEOTIDE SEQUENCE [LARGE SCALE GENOMIC DNA]</scope>
</reference>
<reference evidence="3" key="1">
    <citation type="submission" date="2016-06" db="UniProtKB">
        <authorList>
            <consortium name="WormBaseParasite"/>
        </authorList>
    </citation>
    <scope>IDENTIFICATION</scope>
</reference>
<keyword evidence="2" id="KW-1185">Reference proteome</keyword>
<dbReference type="Proteomes" id="UP000267606">
    <property type="component" value="Unassembled WGS sequence"/>
</dbReference>
<dbReference type="WBParaSite" id="OFLC_0000913101-mRNA-1">
    <property type="protein sequence ID" value="OFLC_0000913101-mRNA-1"/>
    <property type="gene ID" value="OFLC_0000913101"/>
</dbReference>
<evidence type="ECO:0000313" key="3">
    <source>
        <dbReference type="WBParaSite" id="OFLC_0000913101-mRNA-1"/>
    </source>
</evidence>
<gene>
    <name evidence="1" type="ORF">OFLC_LOCUS9134</name>
</gene>
<evidence type="ECO:0000313" key="2">
    <source>
        <dbReference type="Proteomes" id="UP000267606"/>
    </source>
</evidence>
<proteinExistence type="predicted"/>
<dbReference type="AlphaFoldDB" id="A0A183HNS0"/>
<name>A0A183HNS0_9BILA</name>
<organism evidence="3">
    <name type="scientific">Onchocerca flexuosa</name>
    <dbReference type="NCBI Taxonomy" id="387005"/>
    <lineage>
        <taxon>Eukaryota</taxon>
        <taxon>Metazoa</taxon>
        <taxon>Ecdysozoa</taxon>
        <taxon>Nematoda</taxon>
        <taxon>Chromadorea</taxon>
        <taxon>Rhabditida</taxon>
        <taxon>Spirurina</taxon>
        <taxon>Spiruromorpha</taxon>
        <taxon>Filarioidea</taxon>
        <taxon>Onchocercidae</taxon>
        <taxon>Onchocerca</taxon>
    </lineage>
</organism>
<dbReference type="EMBL" id="UZAJ01010893">
    <property type="protein sequence ID" value="VDO58838.1"/>
    <property type="molecule type" value="Genomic_DNA"/>
</dbReference>
<accession>A0A183HNS0</accession>
<protein>
    <submittedName>
        <fullName evidence="3">PAS domain-containing protein</fullName>
    </submittedName>
</protein>
<evidence type="ECO:0000313" key="1">
    <source>
        <dbReference type="EMBL" id="VDO58838.1"/>
    </source>
</evidence>
<dbReference type="STRING" id="387005.A0A183HNS0"/>